<dbReference type="Gene3D" id="1.25.40.10">
    <property type="entry name" value="Tetratricopeptide repeat domain"/>
    <property type="match status" value="1"/>
</dbReference>
<dbReference type="InterPro" id="IPR011990">
    <property type="entry name" value="TPR-like_helical_dom_sf"/>
</dbReference>
<organism evidence="3 4">
    <name type="scientific">Saccharothrix lopnurensis</name>
    <dbReference type="NCBI Taxonomy" id="1670621"/>
    <lineage>
        <taxon>Bacteria</taxon>
        <taxon>Bacillati</taxon>
        <taxon>Actinomycetota</taxon>
        <taxon>Actinomycetes</taxon>
        <taxon>Pseudonocardiales</taxon>
        <taxon>Pseudonocardiaceae</taxon>
        <taxon>Saccharothrix</taxon>
    </lineage>
</organism>
<evidence type="ECO:0000313" key="4">
    <source>
        <dbReference type="Proteomes" id="UP001596220"/>
    </source>
</evidence>
<dbReference type="SUPFAM" id="SSF48452">
    <property type="entry name" value="TPR-like"/>
    <property type="match status" value="1"/>
</dbReference>
<evidence type="ECO:0000259" key="2">
    <source>
        <dbReference type="Pfam" id="PF12770"/>
    </source>
</evidence>
<proteinExistence type="predicted"/>
<dbReference type="InterPro" id="IPR024983">
    <property type="entry name" value="CHAT_dom"/>
</dbReference>
<feature type="region of interest" description="Disordered" evidence="1">
    <location>
        <begin position="1"/>
        <end position="23"/>
    </location>
</feature>
<reference evidence="4" key="1">
    <citation type="journal article" date="2019" name="Int. J. Syst. Evol. Microbiol.">
        <title>The Global Catalogue of Microorganisms (GCM) 10K type strain sequencing project: providing services to taxonomists for standard genome sequencing and annotation.</title>
        <authorList>
            <consortium name="The Broad Institute Genomics Platform"/>
            <consortium name="The Broad Institute Genome Sequencing Center for Infectious Disease"/>
            <person name="Wu L."/>
            <person name="Ma J."/>
        </authorList>
    </citation>
    <scope>NUCLEOTIDE SEQUENCE [LARGE SCALE GENOMIC DNA]</scope>
    <source>
        <strain evidence="4">CGMCC 4.7246</strain>
    </source>
</reference>
<comment type="caution">
    <text evidence="3">The sequence shown here is derived from an EMBL/GenBank/DDBJ whole genome shotgun (WGS) entry which is preliminary data.</text>
</comment>
<evidence type="ECO:0000256" key="1">
    <source>
        <dbReference type="SAM" id="MobiDB-lite"/>
    </source>
</evidence>
<gene>
    <name evidence="3" type="ORF">ACFP3R_31950</name>
</gene>
<accession>A0ABW1PFQ1</accession>
<dbReference type="InterPro" id="IPR019734">
    <property type="entry name" value="TPR_rpt"/>
</dbReference>
<dbReference type="RefSeq" id="WP_380641544.1">
    <property type="nucleotide sequence ID" value="NZ_JBHSQO010000051.1"/>
</dbReference>
<protein>
    <submittedName>
        <fullName evidence="3">CHAT domain-containing protein</fullName>
    </submittedName>
</protein>
<dbReference type="EMBL" id="JBHSQO010000051">
    <property type="protein sequence ID" value="MFC6093903.1"/>
    <property type="molecule type" value="Genomic_DNA"/>
</dbReference>
<dbReference type="Proteomes" id="UP001596220">
    <property type="component" value="Unassembled WGS sequence"/>
</dbReference>
<keyword evidence="4" id="KW-1185">Reference proteome</keyword>
<sequence>MTVPAPSPARGRRGTRDSEDPGRAVASARRLHRNALDAATADRHPAAIRWMRRGLALLEIPGIDPQERLEVRTRLRNTLAFCLAETGNVDDGLTQLAGVDQELSGLRDEALRAQLSTKVNLNRAALLCRVGRVDEGVAQLDLEIDRSERRLAARRAAPGVPGSGVPDPGVSGPGAADTEAVDLLALALSNRGNAHGEAHRVDRAVRDLDRAVALARTHDLPLRAAIAEHALGNVVQRAGDIPAALRHYQDASRAFQELEPGLLLRLRIDQAEAMISVGLADEAGRLLDEVLPELRRQRIGQDVAEAELFRAAAALQDGDLVLAKRMAGAAQRKLLRRGSPAWAAVAGLIALRVDVSKALGFRRPPARVVARAIALSAELAALKLADQAAFALVLAARVEIRRGAPDRAADLLRGVPATRRITPIDHRMLLRLCRAELALARGNRRVALAQAKAGLAELGRMRDRLGGLELVSGTAVHGRELGELAVRLVLDGGDSTANAKRLFTWLERTRAQLYRYDPVESDADSELGERIAEVRRLSRALLRARLDGLPTARLEVLLKAGQRAANQLGWSATPWGTPRPVVTAEEVLARLAGRAMVSYAIAGDELTAVVLVDDRVRLVRLGSAAAVTEDARRLHADLDALAPDHLPPPLLGVISASARREAEKLDRVLLRPLAPMIGDRELVVVPTGTLYVVPWGVLPTCANRPTTAVPSATAWVSAVREDRHPANGVLLVRGPGLQAAQGEIDLLAGYHGDAKLLGVAEAKVGAVLEALDGVELAHIAAHGEHEPENALFSRLELVDGAMFAHEVGRVRHPPHQVVLAACELALNRVRPGDEPLGFAGALLASGARTVIAASSRVGDQPSAAAMADFHRNLSGGASPAVALADAVAVDPLRRPFVCLGSG</sequence>
<feature type="domain" description="CHAT" evidence="2">
    <location>
        <begin position="660"/>
        <end position="886"/>
    </location>
</feature>
<dbReference type="SMART" id="SM00028">
    <property type="entry name" value="TPR"/>
    <property type="match status" value="2"/>
</dbReference>
<name>A0ABW1PFQ1_9PSEU</name>
<dbReference type="Pfam" id="PF12770">
    <property type="entry name" value="CHAT"/>
    <property type="match status" value="1"/>
</dbReference>
<evidence type="ECO:0000313" key="3">
    <source>
        <dbReference type="EMBL" id="MFC6093903.1"/>
    </source>
</evidence>